<organism evidence="1 2">
    <name type="scientific">Cohnella zeiphila</name>
    <dbReference type="NCBI Taxonomy" id="2761120"/>
    <lineage>
        <taxon>Bacteria</taxon>
        <taxon>Bacillati</taxon>
        <taxon>Bacillota</taxon>
        <taxon>Bacilli</taxon>
        <taxon>Bacillales</taxon>
        <taxon>Paenibacillaceae</taxon>
        <taxon>Cohnella</taxon>
    </lineage>
</organism>
<reference evidence="1 2" key="1">
    <citation type="submission" date="2020-08" db="EMBL/GenBank/DDBJ databases">
        <title>Cohnella phylogeny.</title>
        <authorList>
            <person name="Dunlap C."/>
        </authorList>
    </citation>
    <scope>NUCLEOTIDE SEQUENCE [LARGE SCALE GENOMIC DNA]</scope>
    <source>
        <strain evidence="1 2">CBP 2801</strain>
    </source>
</reference>
<dbReference type="InterPro" id="IPR008792">
    <property type="entry name" value="PQQD"/>
</dbReference>
<dbReference type="AlphaFoldDB" id="A0A7X0VZ30"/>
<sequence>MKMSDRHEASLTVVRAEGNIVCDMDGEKVMFSVATGKYYSLGSVGGRIWELIGAPIRVGRLVDELTEEFSVERPECERQVRKFLRSLKRESLIEVHSS</sequence>
<proteinExistence type="predicted"/>
<accession>A0A7X0VZ30</accession>
<name>A0A7X0VZ30_9BACL</name>
<dbReference type="EMBL" id="JACJVO010000042">
    <property type="protein sequence ID" value="MBB6735127.1"/>
    <property type="molecule type" value="Genomic_DNA"/>
</dbReference>
<keyword evidence="2" id="KW-1185">Reference proteome</keyword>
<evidence type="ECO:0000313" key="2">
    <source>
        <dbReference type="Proteomes" id="UP000564644"/>
    </source>
</evidence>
<dbReference type="Pfam" id="PF05402">
    <property type="entry name" value="PqqD"/>
    <property type="match status" value="1"/>
</dbReference>
<dbReference type="Proteomes" id="UP000564644">
    <property type="component" value="Unassembled WGS sequence"/>
</dbReference>
<dbReference type="NCBIfam" id="NF033536">
    <property type="entry name" value="lasso_PqqD_Bac"/>
    <property type="match status" value="1"/>
</dbReference>
<dbReference type="Gene3D" id="1.10.10.1150">
    <property type="entry name" value="Coenzyme PQQ synthesis protein D (PqqD)"/>
    <property type="match status" value="1"/>
</dbReference>
<comment type="caution">
    <text evidence="1">The sequence shown here is derived from an EMBL/GenBank/DDBJ whole genome shotgun (WGS) entry which is preliminary data.</text>
</comment>
<protein>
    <submittedName>
        <fullName evidence="1">Lasso peptide biosynthesis PqqD family chaperone</fullName>
    </submittedName>
</protein>
<evidence type="ECO:0000313" key="1">
    <source>
        <dbReference type="EMBL" id="MBB6735127.1"/>
    </source>
</evidence>
<gene>
    <name evidence="1" type="ORF">H7C18_29865</name>
</gene>
<dbReference type="InterPro" id="IPR041881">
    <property type="entry name" value="PqqD_sf"/>
</dbReference>